<accession>A0A346NEK6</accession>
<dbReference type="KEGG" id="schj:DDV21_010375"/>
<evidence type="ECO:0000313" key="1">
    <source>
        <dbReference type="EMBL" id="AXQ79451.1"/>
    </source>
</evidence>
<dbReference type="GO" id="GO:0003677">
    <property type="term" value="F:DNA binding"/>
    <property type="evidence" value="ECO:0007669"/>
    <property type="project" value="UniProtKB-KW"/>
</dbReference>
<evidence type="ECO:0000313" key="3">
    <source>
        <dbReference type="EMBL" id="RFU53189.1"/>
    </source>
</evidence>
<dbReference type="EMBL" id="QVQZ01000010">
    <property type="protein sequence ID" value="RFU53189.1"/>
    <property type="molecule type" value="Genomic_DNA"/>
</dbReference>
<dbReference type="RefSeq" id="WP_116878139.1">
    <property type="nucleotide sequence ID" value="NZ_CP031733.1"/>
</dbReference>
<gene>
    <name evidence="1" type="ORF">DDV21_010375</name>
    <name evidence="2" type="ORF">DDV22_05125</name>
    <name evidence="3" type="ORF">DDV23_05635</name>
</gene>
<dbReference type="EMBL" id="QVQY01000010">
    <property type="protein sequence ID" value="RFU51091.1"/>
    <property type="molecule type" value="Genomic_DNA"/>
</dbReference>
<protein>
    <submittedName>
        <fullName evidence="3">DNA-binding protein</fullName>
    </submittedName>
</protein>
<dbReference type="Proteomes" id="UP000246115">
    <property type="component" value="Chromosome"/>
</dbReference>
<dbReference type="Proteomes" id="UP000264056">
    <property type="component" value="Unassembled WGS sequence"/>
</dbReference>
<evidence type="ECO:0000313" key="6">
    <source>
        <dbReference type="Proteomes" id="UP000264056"/>
    </source>
</evidence>
<dbReference type="EMBL" id="CP031733">
    <property type="protein sequence ID" value="AXQ79451.1"/>
    <property type="molecule type" value="Genomic_DNA"/>
</dbReference>
<reference evidence="3 5" key="2">
    <citation type="submission" date="2018-08" db="EMBL/GenBank/DDBJ databases">
        <title>Draft genome of Streptococcus sp. nov. Z1.</title>
        <authorList>
            <person name="Tian Z."/>
        </authorList>
    </citation>
    <scope>NUCLEOTIDE SEQUENCE [LARGE SCALE GENOMIC DNA]</scope>
    <source>
        <strain evidence="3">Z1</strain>
        <strain evidence="5">Z1(2018)</strain>
    </source>
</reference>
<evidence type="ECO:0000313" key="4">
    <source>
        <dbReference type="Proteomes" id="UP000246115"/>
    </source>
</evidence>
<evidence type="ECO:0000313" key="2">
    <source>
        <dbReference type="EMBL" id="RFU51091.1"/>
    </source>
</evidence>
<accession>A0A372KLM6</accession>
<dbReference type="AlphaFoldDB" id="A0A372KLM6"/>
<keyword evidence="3" id="KW-0238">DNA-binding</keyword>
<organism evidence="3 5">
    <name type="scientific">Streptococcus chenjunshii</name>
    <dbReference type="NCBI Taxonomy" id="2173853"/>
    <lineage>
        <taxon>Bacteria</taxon>
        <taxon>Bacillati</taxon>
        <taxon>Bacillota</taxon>
        <taxon>Bacilli</taxon>
        <taxon>Lactobacillales</taxon>
        <taxon>Streptococcaceae</taxon>
        <taxon>Streptococcus</taxon>
    </lineage>
</organism>
<dbReference type="Proteomes" id="UP000262901">
    <property type="component" value="Unassembled WGS sequence"/>
</dbReference>
<proteinExistence type="predicted"/>
<sequence>MEELFLKAYDQFEAGLQERMLKVIQRVSDEKQIYPLELNKKQCAKMLGIDVKTFDMRFNCHENFPRIEGRREKYPRDAVIDWYHENWMKTGA</sequence>
<dbReference type="OrthoDB" id="2222873at2"/>
<reference evidence="2 6" key="1">
    <citation type="submission" date="2018-08" db="EMBL/GenBank/DDBJ databases">
        <title>Draft genome of Streptococcus sp .nov. Z2.</title>
        <authorList>
            <person name="Tian Z."/>
        </authorList>
    </citation>
    <scope>NUCLEOTIDE SEQUENCE [LARGE SCALE GENOMIC DNA]</scope>
    <source>
        <strain evidence="2 6">Z2</strain>
    </source>
</reference>
<reference evidence="1" key="4">
    <citation type="journal article" date="2019" name="Int. J. Syst. Evol. Microbiol.">
        <title>Streptococcus chenjunshii sp. nov. isolated from feces of Tibetan antelopes.</title>
        <authorList>
            <person name="Tian Z."/>
            <person name="Lu S."/>
            <person name="Jin D."/>
            <person name="Yang J."/>
            <person name="Pu J."/>
            <person name="Lai X.H."/>
            <person name="Bai X.N."/>
            <person name="Wu X.M."/>
            <person name="Li J."/>
            <person name="Wang S."/>
            <person name="Xu J."/>
        </authorList>
    </citation>
    <scope>NUCLEOTIDE SEQUENCE</scope>
    <source>
        <strain evidence="1">Z15</strain>
    </source>
</reference>
<evidence type="ECO:0000313" key="5">
    <source>
        <dbReference type="Proteomes" id="UP000262901"/>
    </source>
</evidence>
<reference evidence="4" key="3">
    <citation type="submission" date="2018-08" db="EMBL/GenBank/DDBJ databases">
        <title>Streptococcus chenjunshii sp. nov., isolated from stools sample of the Tibetan antelope in the Qinghai-Tibet plateau, China.</title>
        <authorList>
            <person name="Tian Z."/>
        </authorList>
    </citation>
    <scope>NUCLEOTIDE SEQUENCE [LARGE SCALE GENOMIC DNA]</scope>
    <source>
        <strain evidence="4">Z15</strain>
    </source>
</reference>
<keyword evidence="6" id="KW-1185">Reference proteome</keyword>
<name>A0A372KLM6_9STRE</name>